<feature type="domain" description="DNA methylase adenine-specific" evidence="11">
    <location>
        <begin position="196"/>
        <end position="397"/>
    </location>
</feature>
<dbReference type="PANTHER" id="PTHR42933:SF4">
    <property type="entry name" value="TYPE I RESTRICTION ENZYME ECOKI METHYLASE SUBUNIT"/>
    <property type="match status" value="1"/>
</dbReference>
<dbReference type="GO" id="GO:0008168">
    <property type="term" value="F:methyltransferase activity"/>
    <property type="evidence" value="ECO:0007669"/>
    <property type="project" value="UniProtKB-KW"/>
</dbReference>
<organism evidence="12 13">
    <name type="scientific">Psychrobacter saeujeotis</name>
    <dbReference type="NCBI Taxonomy" id="3143436"/>
    <lineage>
        <taxon>Bacteria</taxon>
        <taxon>Pseudomonadati</taxon>
        <taxon>Pseudomonadota</taxon>
        <taxon>Gammaproteobacteria</taxon>
        <taxon>Moraxellales</taxon>
        <taxon>Moraxellaceae</taxon>
        <taxon>Psychrobacter</taxon>
    </lineage>
</organism>
<keyword evidence="7" id="KW-0680">Restriction system</keyword>
<evidence type="ECO:0000256" key="5">
    <source>
        <dbReference type="ARBA" id="ARBA00022679"/>
    </source>
</evidence>
<evidence type="ECO:0000313" key="12">
    <source>
        <dbReference type="EMBL" id="MEN2752482.1"/>
    </source>
</evidence>
<evidence type="ECO:0000256" key="3">
    <source>
        <dbReference type="ARBA" id="ARBA00011900"/>
    </source>
</evidence>
<dbReference type="GO" id="GO:0032259">
    <property type="term" value="P:methylation"/>
    <property type="evidence" value="ECO:0007669"/>
    <property type="project" value="UniProtKB-KW"/>
</dbReference>
<evidence type="ECO:0000256" key="7">
    <source>
        <dbReference type="ARBA" id="ARBA00022747"/>
    </source>
</evidence>
<keyword evidence="5" id="KW-0808">Transferase</keyword>
<dbReference type="InterPro" id="IPR000055">
    <property type="entry name" value="Restrct_endonuc_typeI_TRD"/>
</dbReference>
<comment type="catalytic activity">
    <reaction evidence="9">
        <text>a 2'-deoxyadenosine in DNA + S-adenosyl-L-methionine = an N(6)-methyl-2'-deoxyadenosine in DNA + S-adenosyl-L-homocysteine + H(+)</text>
        <dbReference type="Rhea" id="RHEA:15197"/>
        <dbReference type="Rhea" id="RHEA-COMP:12418"/>
        <dbReference type="Rhea" id="RHEA-COMP:12419"/>
        <dbReference type="ChEBI" id="CHEBI:15378"/>
        <dbReference type="ChEBI" id="CHEBI:57856"/>
        <dbReference type="ChEBI" id="CHEBI:59789"/>
        <dbReference type="ChEBI" id="CHEBI:90615"/>
        <dbReference type="ChEBI" id="CHEBI:90616"/>
        <dbReference type="EC" id="2.1.1.72"/>
    </reaction>
</comment>
<name>A0ABU9XAP4_9GAMM</name>
<dbReference type="Gene3D" id="3.40.50.150">
    <property type="entry name" value="Vaccinia Virus protein VP39"/>
    <property type="match status" value="1"/>
</dbReference>
<dbReference type="SUPFAM" id="SSF53335">
    <property type="entry name" value="S-adenosyl-L-methionine-dependent methyltransferases"/>
    <property type="match status" value="1"/>
</dbReference>
<evidence type="ECO:0000256" key="6">
    <source>
        <dbReference type="ARBA" id="ARBA00022691"/>
    </source>
</evidence>
<dbReference type="Pfam" id="PF02384">
    <property type="entry name" value="N6_Mtase"/>
    <property type="match status" value="1"/>
</dbReference>
<dbReference type="Pfam" id="PF01420">
    <property type="entry name" value="Methylase_S"/>
    <property type="match status" value="1"/>
</dbReference>
<evidence type="ECO:0000256" key="1">
    <source>
        <dbReference type="ARBA" id="ARBA00006594"/>
    </source>
</evidence>
<keyword evidence="13" id="KW-1185">Reference proteome</keyword>
<reference evidence="12 13" key="1">
    <citation type="submission" date="2024-05" db="EMBL/GenBank/DDBJ databases">
        <authorList>
            <person name="Kim H.-Y."/>
            <person name="Kim E."/>
            <person name="Cai Y."/>
            <person name="Yang S.-M."/>
            <person name="Lee W."/>
        </authorList>
    </citation>
    <scope>NUCLEOTIDE SEQUENCE [LARGE SCALE GENOMIC DNA]</scope>
    <source>
        <strain evidence="12 13">FBL11</strain>
    </source>
</reference>
<evidence type="ECO:0000256" key="8">
    <source>
        <dbReference type="ARBA" id="ARBA00023125"/>
    </source>
</evidence>
<dbReference type="SUPFAM" id="SSF116734">
    <property type="entry name" value="DNA methylase specificity domain"/>
    <property type="match status" value="1"/>
</dbReference>
<dbReference type="EMBL" id="JBDGHN010000008">
    <property type="protein sequence ID" value="MEN2752482.1"/>
    <property type="molecule type" value="Genomic_DNA"/>
</dbReference>
<evidence type="ECO:0000256" key="2">
    <source>
        <dbReference type="ARBA" id="ARBA00010923"/>
    </source>
</evidence>
<gene>
    <name evidence="12" type="ORF">AAIR29_12660</name>
</gene>
<comment type="similarity">
    <text evidence="1">Belongs to the N(4)/N(6)-methyltransferase family.</text>
</comment>
<keyword evidence="4 12" id="KW-0489">Methyltransferase</keyword>
<accession>A0ABU9XAP4</accession>
<comment type="caution">
    <text evidence="12">The sequence shown here is derived from an EMBL/GenBank/DDBJ whole genome shotgun (WGS) entry which is preliminary data.</text>
</comment>
<sequence length="598" mass="66669">MQKYKTKELVISLYDLMHQYGIRRHNENEIALKLAAILVLSKEGKLPKGLKLSQSLAEYKGEWLALVESLKASEDSQIQRVFSHDNALEDLPLPFLHSAINTLLKYEDITLESPAVDSIRTIISNFTSSTNEGFADFSVYLLANALLGDKSGKTTYLMSPASLPLVTIISEESESVYYETINQSGMTADALSLMSENEFEVSYSDALDKPSYTKSKNELETFNYGVSFSPMGATVPKHISDNIDTYDRFIIPTKKVESANILHLIKQCRETVIASVTEGFLYSTMEKDLRQYLVDQGMLKAVISLPSGIWTGTAVKTSLLLIEPNGNNQSVRFIDVTGEEFIKKTTRRLLSLRNIDTILEYLASDEQLACATTVSVSTLKEQEYRLDVGRYLLDPEEKTVNKILEEAQTVTLDSIVRFERGLPVKPDEGDYTVLEVGASELNDIGDISTPTKKAYISESERAKNQSGILQPNDIIFILKGSAGKLGIVPEDVPTTGDGCWMVNRSAIVIRPISDKVNPKVLYAYLKSHIGQTQIASLIKGATIPNISLKELKQIPVIVPSDDEQEQAIECIDKSRETQQAIEKLVLEQQTRQDQLWQL</sequence>
<dbReference type="Proteomes" id="UP001461960">
    <property type="component" value="Unassembled WGS sequence"/>
</dbReference>
<dbReference type="InterPro" id="IPR003356">
    <property type="entry name" value="DNA_methylase_A-5"/>
</dbReference>
<keyword evidence="8" id="KW-0238">DNA-binding</keyword>
<dbReference type="EC" id="2.1.1.72" evidence="3"/>
<dbReference type="RefSeq" id="WP_345832567.1">
    <property type="nucleotide sequence ID" value="NZ_JBDGHN010000008.1"/>
</dbReference>
<dbReference type="InterPro" id="IPR051537">
    <property type="entry name" value="DNA_Adenine_Mtase"/>
</dbReference>
<dbReference type="InterPro" id="IPR029063">
    <property type="entry name" value="SAM-dependent_MTases_sf"/>
</dbReference>
<evidence type="ECO:0000259" key="11">
    <source>
        <dbReference type="Pfam" id="PF02384"/>
    </source>
</evidence>
<feature type="domain" description="Type I restriction modification DNA specificity" evidence="10">
    <location>
        <begin position="427"/>
        <end position="583"/>
    </location>
</feature>
<proteinExistence type="inferred from homology"/>
<dbReference type="Gene3D" id="3.90.220.20">
    <property type="entry name" value="DNA methylase specificity domains"/>
    <property type="match status" value="1"/>
</dbReference>
<evidence type="ECO:0000313" key="13">
    <source>
        <dbReference type="Proteomes" id="UP001461960"/>
    </source>
</evidence>
<protein>
    <recommendedName>
        <fullName evidence="3">site-specific DNA-methyltransferase (adenine-specific)</fullName>
        <ecNumber evidence="3">2.1.1.72</ecNumber>
    </recommendedName>
</protein>
<keyword evidence="6" id="KW-0949">S-adenosyl-L-methionine</keyword>
<evidence type="ECO:0000256" key="9">
    <source>
        <dbReference type="ARBA" id="ARBA00047942"/>
    </source>
</evidence>
<evidence type="ECO:0000259" key="10">
    <source>
        <dbReference type="Pfam" id="PF01420"/>
    </source>
</evidence>
<comment type="similarity">
    <text evidence="2">Belongs to the type-I restriction system S methylase family.</text>
</comment>
<evidence type="ECO:0000256" key="4">
    <source>
        <dbReference type="ARBA" id="ARBA00022603"/>
    </source>
</evidence>
<dbReference type="InterPro" id="IPR044946">
    <property type="entry name" value="Restrct_endonuc_typeI_TRD_sf"/>
</dbReference>
<dbReference type="PANTHER" id="PTHR42933">
    <property type="entry name" value="SLR6095 PROTEIN"/>
    <property type="match status" value="1"/>
</dbReference>